<evidence type="ECO:0008006" key="4">
    <source>
        <dbReference type="Google" id="ProtNLM"/>
    </source>
</evidence>
<evidence type="ECO:0000313" key="3">
    <source>
        <dbReference type="Proteomes" id="UP000230233"/>
    </source>
</evidence>
<dbReference type="PANTHER" id="PTHR45830:SF21">
    <property type="entry name" value="SERPENTINE RECEPTOR, CLASS H-RELATED"/>
    <property type="match status" value="1"/>
</dbReference>
<evidence type="ECO:0000256" key="1">
    <source>
        <dbReference type="SAM" id="Phobius"/>
    </source>
</evidence>
<reference evidence="3" key="1">
    <citation type="submission" date="2017-10" db="EMBL/GenBank/DDBJ databases">
        <title>Rapid genome shrinkage in a self-fertile nematode reveals novel sperm competition proteins.</title>
        <authorList>
            <person name="Yin D."/>
            <person name="Schwarz E.M."/>
            <person name="Thomas C.G."/>
            <person name="Felde R.L."/>
            <person name="Korf I.F."/>
            <person name="Cutter A.D."/>
            <person name="Schartner C.M."/>
            <person name="Ralston E.J."/>
            <person name="Meyer B.J."/>
            <person name="Haag E.S."/>
        </authorList>
    </citation>
    <scope>NUCLEOTIDE SEQUENCE [LARGE SCALE GENOMIC DNA]</scope>
    <source>
        <strain evidence="3">JU1422</strain>
    </source>
</reference>
<sequence>MYVLDFSTPSWLISYYHTISGISIILNTLGIYILLFQCQKLGSFRYWLLAYQTSCLLTDLLVTLFMQPVPLFPLISGYTVGLWFTWFGDQPIYSIVIDADLVIVQFFTLIMLFVKKHRAIALIAEGLITPRIVDIILFSVFVLVAIVVDYAILSYKLSGSDQGDFIQQTVPEYINDFKTLPNFVIFAAETVQMKYSVTGVSLSAPIVTILVTALAIDIFRMMNVLKQKVSSATTRKHSEAIKCLSVQLGTSVLSLAPAVLLAISFAMKSVHTQTMSEMSIAWFATHSSLNMVFLLIFFPPFKSFLKKKYQT</sequence>
<dbReference type="SUPFAM" id="SSF81321">
    <property type="entry name" value="Family A G protein-coupled receptor-like"/>
    <property type="match status" value="1"/>
</dbReference>
<dbReference type="OrthoDB" id="5852718at2759"/>
<keyword evidence="1" id="KW-0472">Membrane</keyword>
<feature type="transmembrane region" description="Helical" evidence="1">
    <location>
        <begin position="202"/>
        <end position="222"/>
    </location>
</feature>
<gene>
    <name evidence="2" type="primary">Cnig_chr_V.g20909</name>
    <name evidence="2" type="ORF">B9Z55_020909</name>
</gene>
<feature type="transmembrane region" description="Helical" evidence="1">
    <location>
        <begin position="48"/>
        <end position="72"/>
    </location>
</feature>
<accession>A0A2G5TQ85</accession>
<keyword evidence="1" id="KW-1133">Transmembrane helix</keyword>
<dbReference type="AlphaFoldDB" id="A0A2G5TQ85"/>
<evidence type="ECO:0000313" key="2">
    <source>
        <dbReference type="EMBL" id="PIC29261.1"/>
    </source>
</evidence>
<proteinExistence type="predicted"/>
<dbReference type="Pfam" id="PF10327">
    <property type="entry name" value="7TM_GPCR_Sri"/>
    <property type="match status" value="1"/>
</dbReference>
<organism evidence="2 3">
    <name type="scientific">Caenorhabditis nigoni</name>
    <dbReference type="NCBI Taxonomy" id="1611254"/>
    <lineage>
        <taxon>Eukaryota</taxon>
        <taxon>Metazoa</taxon>
        <taxon>Ecdysozoa</taxon>
        <taxon>Nematoda</taxon>
        <taxon>Chromadorea</taxon>
        <taxon>Rhabditida</taxon>
        <taxon>Rhabditina</taxon>
        <taxon>Rhabditomorpha</taxon>
        <taxon>Rhabditoidea</taxon>
        <taxon>Rhabditidae</taxon>
        <taxon>Peloderinae</taxon>
        <taxon>Caenorhabditis</taxon>
    </lineage>
</organism>
<dbReference type="PANTHER" id="PTHR45830">
    <property type="entry name" value="SERPENTINE RECEPTOR, CLASS I"/>
    <property type="match status" value="1"/>
</dbReference>
<protein>
    <recommendedName>
        <fullName evidence="4">G-protein coupled receptors family 1 profile domain-containing protein</fullName>
    </recommendedName>
</protein>
<dbReference type="EMBL" id="PDUG01000005">
    <property type="protein sequence ID" value="PIC29261.1"/>
    <property type="molecule type" value="Genomic_DNA"/>
</dbReference>
<dbReference type="Gene3D" id="1.20.1070.10">
    <property type="entry name" value="Rhodopsin 7-helix transmembrane proteins"/>
    <property type="match status" value="1"/>
</dbReference>
<feature type="transmembrane region" description="Helical" evidence="1">
    <location>
        <begin position="92"/>
        <end position="114"/>
    </location>
</feature>
<feature type="transmembrane region" description="Helical" evidence="1">
    <location>
        <begin position="243"/>
        <end position="267"/>
    </location>
</feature>
<feature type="transmembrane region" description="Helical" evidence="1">
    <location>
        <begin position="135"/>
        <end position="153"/>
    </location>
</feature>
<feature type="transmembrane region" description="Helical" evidence="1">
    <location>
        <begin position="279"/>
        <end position="298"/>
    </location>
</feature>
<keyword evidence="3" id="KW-1185">Reference proteome</keyword>
<name>A0A2G5TQ85_9PELO</name>
<keyword evidence="1" id="KW-0812">Transmembrane</keyword>
<feature type="transmembrane region" description="Helical" evidence="1">
    <location>
        <begin position="12"/>
        <end position="36"/>
    </location>
</feature>
<dbReference type="InterPro" id="IPR019429">
    <property type="entry name" value="7TM_GPCR_serpentine_rcpt_Sri"/>
</dbReference>
<dbReference type="Proteomes" id="UP000230233">
    <property type="component" value="Chromosome V"/>
</dbReference>
<comment type="caution">
    <text evidence="2">The sequence shown here is derived from an EMBL/GenBank/DDBJ whole genome shotgun (WGS) entry which is preliminary data.</text>
</comment>